<keyword evidence="3" id="KW-1185">Reference proteome</keyword>
<feature type="transmembrane region" description="Helical" evidence="1">
    <location>
        <begin position="74"/>
        <end position="96"/>
    </location>
</feature>
<dbReference type="STRING" id="758793.BRPE64_ACDS09620"/>
<feature type="transmembrane region" description="Helical" evidence="1">
    <location>
        <begin position="108"/>
        <end position="125"/>
    </location>
</feature>
<dbReference type="EMBL" id="AP013058">
    <property type="protein sequence ID" value="BAN22716.1"/>
    <property type="molecule type" value="Genomic_DNA"/>
</dbReference>
<feature type="transmembrane region" description="Helical" evidence="1">
    <location>
        <begin position="46"/>
        <end position="62"/>
    </location>
</feature>
<evidence type="ECO:0000256" key="1">
    <source>
        <dbReference type="SAM" id="Phobius"/>
    </source>
</evidence>
<keyword evidence="1" id="KW-0472">Membrane</keyword>
<reference evidence="2 3" key="2">
    <citation type="journal article" date="2018" name="Int. J. Syst. Evol. Microbiol.">
        <title>Burkholderia insecticola sp. nov., a gut symbiotic bacterium of the bean bug Riptortus pedestris.</title>
        <authorList>
            <person name="Takeshita K."/>
            <person name="Tamaki H."/>
            <person name="Ohbayashi T."/>
            <person name="Meng X.-Y."/>
            <person name="Sone T."/>
            <person name="Mitani Y."/>
            <person name="Peeters C."/>
            <person name="Kikuchi Y."/>
            <person name="Vandamme P."/>
        </authorList>
    </citation>
    <scope>NUCLEOTIDE SEQUENCE [LARGE SCALE GENOMIC DNA]</scope>
    <source>
        <strain evidence="2">RPE64</strain>
    </source>
</reference>
<accession>R4WUX3</accession>
<name>R4WUX3_9BURK</name>
<dbReference type="AlphaFoldDB" id="R4WUX3"/>
<protein>
    <recommendedName>
        <fullName evidence="4">Transmembrane protein</fullName>
    </recommendedName>
</protein>
<gene>
    <name evidence="2" type="ORF">BRPE64_ACDS09620</name>
</gene>
<dbReference type="HOGENOM" id="CLU_1529777_0_0_4"/>
<reference evidence="2 3" key="1">
    <citation type="journal article" date="2013" name="Genome Announc.">
        <title>Complete Genome Sequence of Burkholderia sp. Strain RPE64, Bacterial Symbiont of the Bean Bug Riptortus pedestris.</title>
        <authorList>
            <person name="Shibata T.F."/>
            <person name="Maeda T."/>
            <person name="Nikoh N."/>
            <person name="Yamaguchi K."/>
            <person name="Oshima K."/>
            <person name="Hattori M."/>
            <person name="Nishiyama T."/>
            <person name="Hasebe M."/>
            <person name="Fukatsu T."/>
            <person name="Kikuchi Y."/>
            <person name="Shigenobu S."/>
        </authorList>
    </citation>
    <scope>NUCLEOTIDE SEQUENCE [LARGE SCALE GENOMIC DNA]</scope>
</reference>
<dbReference type="KEGG" id="buo:BRPE64_ACDS09620"/>
<feature type="transmembrane region" description="Helical" evidence="1">
    <location>
        <begin position="12"/>
        <end position="34"/>
    </location>
</feature>
<dbReference type="PATRIC" id="fig|758793.3.peg.965"/>
<evidence type="ECO:0000313" key="3">
    <source>
        <dbReference type="Proteomes" id="UP000013966"/>
    </source>
</evidence>
<organism evidence="2 3">
    <name type="scientific">Caballeronia insecticola</name>
    <dbReference type="NCBI Taxonomy" id="758793"/>
    <lineage>
        <taxon>Bacteria</taxon>
        <taxon>Pseudomonadati</taxon>
        <taxon>Pseudomonadota</taxon>
        <taxon>Betaproteobacteria</taxon>
        <taxon>Burkholderiales</taxon>
        <taxon>Burkholderiaceae</taxon>
        <taxon>Caballeronia</taxon>
    </lineage>
</organism>
<sequence length="201" mass="22665">MAVRGRHNPLGSAFSFAAFDFLPGVHMGVSFAGIKHEMKKMVPPTVFFFFLLHAVVIIRALMVRGSGISLPTSLSVIVASLILGKAVLIANMLPFINRYPDRPLIWNVVWKTLIYTVVAGILHYLERLFDFWKETHNLAAAHHELITHINWSQFCAVQILLFLMIGNYCAFAELGRVIGRERLKSYFVGPLAPDQTKLRES</sequence>
<dbReference type="Proteomes" id="UP000013966">
    <property type="component" value="Chromosome 1"/>
</dbReference>
<evidence type="ECO:0008006" key="4">
    <source>
        <dbReference type="Google" id="ProtNLM"/>
    </source>
</evidence>
<proteinExistence type="predicted"/>
<feature type="transmembrane region" description="Helical" evidence="1">
    <location>
        <begin position="151"/>
        <end position="174"/>
    </location>
</feature>
<keyword evidence="1" id="KW-1133">Transmembrane helix</keyword>
<keyword evidence="1" id="KW-0812">Transmembrane</keyword>
<evidence type="ECO:0000313" key="2">
    <source>
        <dbReference type="EMBL" id="BAN22716.1"/>
    </source>
</evidence>